<dbReference type="SUPFAM" id="SSF57829">
    <property type="entry name" value="Zn-binding ribosomal proteins"/>
    <property type="match status" value="1"/>
</dbReference>
<keyword evidence="2 4" id="KW-0689">Ribosomal protein</keyword>
<proteinExistence type="inferred from homology"/>
<evidence type="ECO:0000256" key="2">
    <source>
        <dbReference type="ARBA" id="ARBA00022980"/>
    </source>
</evidence>
<dbReference type="InterPro" id="IPR044957">
    <property type="entry name" value="Ribosomal_bL32_bact"/>
</dbReference>
<dbReference type="GO" id="GO:0015934">
    <property type="term" value="C:large ribosomal subunit"/>
    <property type="evidence" value="ECO:0007669"/>
    <property type="project" value="InterPro"/>
</dbReference>
<evidence type="ECO:0000256" key="1">
    <source>
        <dbReference type="ARBA" id="ARBA00008560"/>
    </source>
</evidence>
<keyword evidence="4" id="KW-0496">Mitochondrion</keyword>
<reference evidence="4" key="4">
    <citation type="journal article" date="2013" name="Genome Biol. Evol.">
        <title>Strikingly bacteria-like and gene-rich mitochondrial genomes throughout jakobid protists.</title>
        <authorList>
            <person name="Burger G."/>
            <person name="Gray M.W."/>
            <person name="Forget L."/>
            <person name="Lang B.F."/>
        </authorList>
    </citation>
    <scope>NUCLEOTIDE SEQUENCE</scope>
    <source>
        <strain evidence="4">ATCC 50688</strain>
    </source>
</reference>
<reference evidence="4" key="3">
    <citation type="journal article" date="2006" name="RNA">
        <title>Hybrid E. coli--Mitochondrial ribonuclease P RNAs are catalytically active.</title>
        <authorList>
            <person name="Seif E."/>
            <person name="Cadieux A."/>
            <person name="Lang B.F."/>
        </authorList>
    </citation>
    <scope>NUCLEOTIDE SEQUENCE</scope>
    <source>
        <strain evidence="4">ATCC 50688</strain>
    </source>
</reference>
<geneLocation type="mitochondrion" evidence="4"/>
<dbReference type="GO" id="GO:0003735">
    <property type="term" value="F:structural constituent of ribosome"/>
    <property type="evidence" value="ECO:0007669"/>
    <property type="project" value="InterPro"/>
</dbReference>
<keyword evidence="3" id="KW-0687">Ribonucleoprotein</keyword>
<accession>M4QAX5</accession>
<evidence type="ECO:0000256" key="3">
    <source>
        <dbReference type="ARBA" id="ARBA00023274"/>
    </source>
</evidence>
<dbReference type="PANTHER" id="PTHR35534">
    <property type="entry name" value="50S RIBOSOMAL PROTEIN L32"/>
    <property type="match status" value="1"/>
</dbReference>
<dbReference type="Pfam" id="PF01783">
    <property type="entry name" value="Ribosomal_L32p"/>
    <property type="match status" value="1"/>
</dbReference>
<reference evidence="4" key="2">
    <citation type="journal article" date="2004" name="RNA">
        <title>Mitochondrial 3' tRNA editing in the jakobid Seculamonas ecuadoriensis: a novel mechanism and implications for tRNA processing.</title>
        <authorList>
            <person name="Leigh J."/>
            <person name="Lang B.F."/>
        </authorList>
    </citation>
    <scope>NUCLEOTIDE SEQUENCE</scope>
    <source>
        <strain evidence="4">ATCC 50688</strain>
    </source>
</reference>
<dbReference type="InterPro" id="IPR011332">
    <property type="entry name" value="Ribosomal_zn-bd"/>
</dbReference>
<dbReference type="EMBL" id="KC353359">
    <property type="protein sequence ID" value="AGH24466.1"/>
    <property type="molecule type" value="Genomic_DNA"/>
</dbReference>
<comment type="similarity">
    <text evidence="1">Belongs to the bacterial ribosomal protein bL32 family.</text>
</comment>
<protein>
    <submittedName>
        <fullName evidence="4">Ribosomal protein L32</fullName>
    </submittedName>
</protein>
<dbReference type="NCBIfam" id="TIGR01031">
    <property type="entry name" value="rpmF_bact"/>
    <property type="match status" value="1"/>
</dbReference>
<sequence>MAVPKKKVSHSRKRIRNSAKKLSEVHYIVCPNCSFLKLKHHVCKACGYFKDGLIYSKGNH</sequence>
<dbReference type="PANTHER" id="PTHR35534:SF1">
    <property type="entry name" value="LARGE RIBOSOMAL SUBUNIT PROTEIN BL32"/>
    <property type="match status" value="1"/>
</dbReference>
<dbReference type="InterPro" id="IPR002677">
    <property type="entry name" value="Ribosomal_bL32"/>
</dbReference>
<dbReference type="GeneID" id="15333253"/>
<dbReference type="AlphaFoldDB" id="M4QAX5"/>
<gene>
    <name evidence="4" type="primary">rpl32</name>
</gene>
<name>M4QAX5_SECEC</name>
<reference evidence="4" key="1">
    <citation type="journal article" date="2003" name="Mol. Biol. Evol.">
        <title>Structure of the bc1 complex from Seculamonas ecuadoriensis, a jakobid flagellate with an ancestral mitochondrial genome.</title>
        <authorList>
            <person name="Marx S."/>
            <person name="Baumgartner M."/>
            <person name="Kannan S."/>
            <person name="Braun H.P."/>
            <person name="Lang B.F."/>
            <person name="Burger G."/>
        </authorList>
    </citation>
    <scope>NUCLEOTIDE SEQUENCE</scope>
    <source>
        <strain evidence="4">ATCC 50688</strain>
    </source>
</reference>
<dbReference type="GO" id="GO:0006412">
    <property type="term" value="P:translation"/>
    <property type="evidence" value="ECO:0007669"/>
    <property type="project" value="InterPro"/>
</dbReference>
<organism evidence="4">
    <name type="scientific">Seculamonas ecuadoriensis</name>
    <name type="common">Flagellate</name>
    <dbReference type="NCBI Taxonomy" id="221724"/>
    <lineage>
        <taxon>Eukaryota</taxon>
        <taxon>Discoba</taxon>
        <taxon>Jakobida</taxon>
        <taxon>Histionina</taxon>
        <taxon>Seculamonas</taxon>
    </lineage>
</organism>
<evidence type="ECO:0000313" key="4">
    <source>
        <dbReference type="EMBL" id="AGH24466.1"/>
    </source>
</evidence>
<dbReference type="RefSeq" id="YP_007890771.1">
    <property type="nucleotide sequence ID" value="NC_021128.1"/>
</dbReference>
<dbReference type="HAMAP" id="MF_00340">
    <property type="entry name" value="Ribosomal_bL32"/>
    <property type="match status" value="1"/>
</dbReference>